<comment type="caution">
    <text evidence="8">The sequence shown here is derived from an EMBL/GenBank/DDBJ whole genome shotgun (WGS) entry which is preliminary data.</text>
</comment>
<sequence length="588" mass="66786">MFSKAKDRIFAALLFLCLIPIILVSLVNYHAAKKALFEQYSTNIREHMRRLDDQLSLYSMVGQRELDKLAEKLSAPINSGKLIMPPGRGHPPSTPTAETAAVLEAFTEIQKKHANSRNICLIGIDGTSLFLLPKNGGSESDPRGWDVYHHTLRDGQGHFHIMKSDGREGESWWTSRLIKDDQGRLFGVLAIEWNAKQINKWLQKDIRPTNTTLLIFSRGNMLLFGDKDGTDREDWTGQEYSSVLQALQEGTGKEVISFIHGNEEMHLFHYMSPVSGYTYVELLPNSAIDQQLNPLKEIFWVVTILVVLLAVIITRRVAKWINRPIRSLVEATEALQQGDFSIRVKKHGLQEISQLEDKFNQMASQLQTLIQRERDYMQTGLDQIVRSFYLAVEMKDPYTAGHSERVTEYALIIYDHMDERKKAEFSRDDLRFAGLMHDIGKVAIPDRVLLKDGKLTDEEYELIKLHASIGANIVNQIVSLAHVSPGVRHHHERWDGRGYPDRLAEKDIPLMGRILAVADTFDAMTSTRSYRKALSMEEAHAEILRCASTQFDPEIVQVFSKAYKAGCFHRSKLPSYTNQSDLPAAAQA</sequence>
<protein>
    <recommendedName>
        <fullName evidence="10">Metal dependent phosphohydrolase</fullName>
    </recommendedName>
</protein>
<dbReference type="Pfam" id="PF00672">
    <property type="entry name" value="HAMP"/>
    <property type="match status" value="1"/>
</dbReference>
<dbReference type="SUPFAM" id="SSF158472">
    <property type="entry name" value="HAMP domain-like"/>
    <property type="match status" value="1"/>
</dbReference>
<dbReference type="PANTHER" id="PTHR45228">
    <property type="entry name" value="CYCLIC DI-GMP PHOSPHODIESTERASE TM_0186-RELATED"/>
    <property type="match status" value="1"/>
</dbReference>
<evidence type="ECO:0000256" key="4">
    <source>
        <dbReference type="SAM" id="Phobius"/>
    </source>
</evidence>
<dbReference type="PROSITE" id="PS51832">
    <property type="entry name" value="HD_GYP"/>
    <property type="match status" value="1"/>
</dbReference>
<dbReference type="InterPro" id="IPR052020">
    <property type="entry name" value="Cyclic_di-GMP/3'3'-cGAMP_PDE"/>
</dbReference>
<dbReference type="InterPro" id="IPR037522">
    <property type="entry name" value="HD_GYP_dom"/>
</dbReference>
<dbReference type="SMART" id="SM00304">
    <property type="entry name" value="HAMP"/>
    <property type="match status" value="1"/>
</dbReference>
<evidence type="ECO:0000256" key="3">
    <source>
        <dbReference type="ARBA" id="ARBA00023136"/>
    </source>
</evidence>
<evidence type="ECO:0000259" key="5">
    <source>
        <dbReference type="PROSITE" id="PS50885"/>
    </source>
</evidence>
<feature type="domain" description="HD" evidence="6">
    <location>
        <begin position="399"/>
        <end position="524"/>
    </location>
</feature>
<evidence type="ECO:0000256" key="2">
    <source>
        <dbReference type="ARBA" id="ARBA00022475"/>
    </source>
</evidence>
<dbReference type="CDD" id="cd06225">
    <property type="entry name" value="HAMP"/>
    <property type="match status" value="1"/>
</dbReference>
<reference evidence="8 9" key="1">
    <citation type="submission" date="2013-03" db="EMBL/GenBank/DDBJ databases">
        <title>Assembly of a new bacterial strain Brevibacillus borstelensis AK1.</title>
        <authorList>
            <person name="Rajan I."/>
            <person name="PoliReddy D."/>
            <person name="Sugumar T."/>
            <person name="Rathinam K."/>
            <person name="Alqarawi S."/>
            <person name="Khalil A.B."/>
            <person name="Sivakumar N."/>
        </authorList>
    </citation>
    <scope>NUCLEOTIDE SEQUENCE [LARGE SCALE GENOMIC DNA]</scope>
    <source>
        <strain evidence="8 9">AK1</strain>
    </source>
</reference>
<accession>M8D434</accession>
<dbReference type="Pfam" id="PF13487">
    <property type="entry name" value="HD_5"/>
    <property type="match status" value="1"/>
</dbReference>
<evidence type="ECO:0000259" key="7">
    <source>
        <dbReference type="PROSITE" id="PS51832"/>
    </source>
</evidence>
<dbReference type="InterPro" id="IPR003660">
    <property type="entry name" value="HAMP_dom"/>
</dbReference>
<evidence type="ECO:0000313" key="9">
    <source>
        <dbReference type="Proteomes" id="UP000012081"/>
    </source>
</evidence>
<gene>
    <name evidence="8" type="ORF">I532_18922</name>
</gene>
<keyword evidence="3 4" id="KW-0472">Membrane</keyword>
<evidence type="ECO:0000256" key="1">
    <source>
        <dbReference type="ARBA" id="ARBA00004236"/>
    </source>
</evidence>
<comment type="subcellular location">
    <subcellularLocation>
        <location evidence="1">Cell membrane</location>
    </subcellularLocation>
</comment>
<keyword evidence="4" id="KW-1133">Transmembrane helix</keyword>
<dbReference type="PATRIC" id="fig|1300222.3.peg.3973"/>
<organism evidence="8 9">
    <name type="scientific">Brevibacillus borstelensis AK1</name>
    <dbReference type="NCBI Taxonomy" id="1300222"/>
    <lineage>
        <taxon>Bacteria</taxon>
        <taxon>Bacillati</taxon>
        <taxon>Bacillota</taxon>
        <taxon>Bacilli</taxon>
        <taxon>Bacillales</taxon>
        <taxon>Paenibacillaceae</taxon>
        <taxon>Brevibacillus</taxon>
    </lineage>
</organism>
<dbReference type="InterPro" id="IPR003607">
    <property type="entry name" value="HD/PDEase_dom"/>
</dbReference>
<feature type="domain" description="HD-GYP" evidence="7">
    <location>
        <begin position="377"/>
        <end position="575"/>
    </location>
</feature>
<evidence type="ECO:0000259" key="6">
    <source>
        <dbReference type="PROSITE" id="PS51831"/>
    </source>
</evidence>
<proteinExistence type="predicted"/>
<dbReference type="GO" id="GO:0007165">
    <property type="term" value="P:signal transduction"/>
    <property type="evidence" value="ECO:0007669"/>
    <property type="project" value="InterPro"/>
</dbReference>
<dbReference type="PROSITE" id="PS51831">
    <property type="entry name" value="HD"/>
    <property type="match status" value="1"/>
</dbReference>
<dbReference type="PANTHER" id="PTHR45228:SF4">
    <property type="entry name" value="LIPOPROTEIN"/>
    <property type="match status" value="1"/>
</dbReference>
<dbReference type="SUPFAM" id="SSF109604">
    <property type="entry name" value="HD-domain/PDEase-like"/>
    <property type="match status" value="1"/>
</dbReference>
<dbReference type="EMBL" id="APBN01000010">
    <property type="protein sequence ID" value="EMT51019.1"/>
    <property type="molecule type" value="Genomic_DNA"/>
</dbReference>
<dbReference type="OrthoDB" id="9759601at2"/>
<dbReference type="AlphaFoldDB" id="M8D434"/>
<keyword evidence="2" id="KW-1003">Cell membrane</keyword>
<evidence type="ECO:0000313" key="8">
    <source>
        <dbReference type="EMBL" id="EMT51019.1"/>
    </source>
</evidence>
<evidence type="ECO:0008006" key="10">
    <source>
        <dbReference type="Google" id="ProtNLM"/>
    </source>
</evidence>
<dbReference type="SMART" id="SM00471">
    <property type="entry name" value="HDc"/>
    <property type="match status" value="1"/>
</dbReference>
<dbReference type="InterPro" id="IPR006674">
    <property type="entry name" value="HD_domain"/>
</dbReference>
<dbReference type="PROSITE" id="PS50885">
    <property type="entry name" value="HAMP"/>
    <property type="match status" value="1"/>
</dbReference>
<keyword evidence="9" id="KW-1185">Reference proteome</keyword>
<dbReference type="Gene3D" id="6.10.340.10">
    <property type="match status" value="1"/>
</dbReference>
<dbReference type="CDD" id="cd00077">
    <property type="entry name" value="HDc"/>
    <property type="match status" value="1"/>
</dbReference>
<name>M8D434_9BACL</name>
<dbReference type="RefSeq" id="WP_003390188.1">
    <property type="nucleotide sequence ID" value="NZ_APBN01000010.1"/>
</dbReference>
<dbReference type="STRING" id="1300222.I532_18922"/>
<dbReference type="Proteomes" id="UP000012081">
    <property type="component" value="Unassembled WGS sequence"/>
</dbReference>
<feature type="domain" description="HAMP" evidence="5">
    <location>
        <begin position="319"/>
        <end position="371"/>
    </location>
</feature>
<feature type="transmembrane region" description="Helical" evidence="4">
    <location>
        <begin position="298"/>
        <end position="318"/>
    </location>
</feature>
<dbReference type="Gene3D" id="1.10.3210.10">
    <property type="entry name" value="Hypothetical protein af1432"/>
    <property type="match status" value="1"/>
</dbReference>
<keyword evidence="4" id="KW-0812">Transmembrane</keyword>
<dbReference type="GO" id="GO:0005886">
    <property type="term" value="C:plasma membrane"/>
    <property type="evidence" value="ECO:0007669"/>
    <property type="project" value="UniProtKB-SubCell"/>
</dbReference>